<keyword evidence="1" id="KW-0175">Coiled coil</keyword>
<keyword evidence="4" id="KW-1185">Reference proteome</keyword>
<evidence type="ECO:0000313" key="4">
    <source>
        <dbReference type="Proteomes" id="UP000183200"/>
    </source>
</evidence>
<feature type="coiled-coil region" evidence="1">
    <location>
        <begin position="164"/>
        <end position="198"/>
    </location>
</feature>
<name>A0A1G9R9X7_9SPHI</name>
<dbReference type="Proteomes" id="UP000183200">
    <property type="component" value="Unassembled WGS sequence"/>
</dbReference>
<feature type="compositionally biased region" description="Polar residues" evidence="2">
    <location>
        <begin position="42"/>
        <end position="64"/>
    </location>
</feature>
<dbReference type="AlphaFoldDB" id="A0A1G9R9X7"/>
<organism evidence="3 4">
    <name type="scientific">Pedobacter steynii</name>
    <dbReference type="NCBI Taxonomy" id="430522"/>
    <lineage>
        <taxon>Bacteria</taxon>
        <taxon>Pseudomonadati</taxon>
        <taxon>Bacteroidota</taxon>
        <taxon>Sphingobacteriia</taxon>
        <taxon>Sphingobacteriales</taxon>
        <taxon>Sphingobacteriaceae</taxon>
        <taxon>Pedobacter</taxon>
    </lineage>
</organism>
<proteinExistence type="predicted"/>
<accession>A0A1G9R9X7</accession>
<evidence type="ECO:0000313" key="3">
    <source>
        <dbReference type="EMBL" id="SDM20119.1"/>
    </source>
</evidence>
<reference evidence="4" key="1">
    <citation type="submission" date="2016-10" db="EMBL/GenBank/DDBJ databases">
        <authorList>
            <person name="Varghese N."/>
            <person name="Submissions S."/>
        </authorList>
    </citation>
    <scope>NUCLEOTIDE SEQUENCE [LARGE SCALE GENOMIC DNA]</scope>
    <source>
        <strain evidence="4">DSM 19110</strain>
    </source>
</reference>
<feature type="region of interest" description="Disordered" evidence="2">
    <location>
        <begin position="23"/>
        <end position="64"/>
    </location>
</feature>
<dbReference type="OrthoDB" id="663621at2"/>
<dbReference type="STRING" id="430522.BFS30_01190"/>
<evidence type="ECO:0000256" key="1">
    <source>
        <dbReference type="SAM" id="Coils"/>
    </source>
</evidence>
<evidence type="ECO:0000256" key="2">
    <source>
        <dbReference type="SAM" id="MobiDB-lite"/>
    </source>
</evidence>
<gene>
    <name evidence="3" type="ORF">SAMN05421820_103178</name>
</gene>
<dbReference type="EMBL" id="FNGY01000003">
    <property type="protein sequence ID" value="SDM20119.1"/>
    <property type="molecule type" value="Genomic_DNA"/>
</dbReference>
<dbReference type="RefSeq" id="WP_074605847.1">
    <property type="nucleotide sequence ID" value="NZ_FNGY01000003.1"/>
</dbReference>
<sequence>MSEEPESNSFGILRSLKKLIFEDSPEPEASGSTEAPTPPVTPNKTAETVTKNPQTNLTQNTSDLPATDVKQMKLKVLEILEKINQPGIDFFEVWNAAAEMGSVNAGTLKAAFTSLKYVDKTLDKEKLSRTGQNYATELKKVIDKETAAKQAEKQSIEQSQVKEKANLTAEVQQIEQSILELREKLSTKQKDLNEINSKYEPQLLDIDSKIAIGNTAVTEVVADIQNALNIIETNIN</sequence>
<protein>
    <submittedName>
        <fullName evidence="3">Uncharacterized protein</fullName>
    </submittedName>
</protein>